<comment type="caution">
    <text evidence="1">The sequence shown here is derived from an EMBL/GenBank/DDBJ whole genome shotgun (WGS) entry which is preliminary data.</text>
</comment>
<evidence type="ECO:0000313" key="2">
    <source>
        <dbReference type="Proteomes" id="UP000318681"/>
    </source>
</evidence>
<name>A0A558R966_9SPHN</name>
<dbReference type="RefSeq" id="WP_145149002.1">
    <property type="nucleotide sequence ID" value="NZ_VNIM01000015.1"/>
</dbReference>
<dbReference type="AlphaFoldDB" id="A0A558R966"/>
<evidence type="ECO:0000313" key="1">
    <source>
        <dbReference type="EMBL" id="TVV75930.1"/>
    </source>
</evidence>
<keyword evidence="2" id="KW-1185">Reference proteome</keyword>
<organism evidence="1 2">
    <name type="scientific">Alterirhizorhabdus solaris</name>
    <dbReference type="NCBI Taxonomy" id="2529389"/>
    <lineage>
        <taxon>Bacteria</taxon>
        <taxon>Pseudomonadati</taxon>
        <taxon>Pseudomonadota</taxon>
        <taxon>Alphaproteobacteria</taxon>
        <taxon>Sphingomonadales</taxon>
        <taxon>Rhizorhabdaceae</taxon>
        <taxon>Alterirhizorhabdus</taxon>
    </lineage>
</organism>
<reference evidence="1 2" key="1">
    <citation type="submission" date="2019-07" db="EMBL/GenBank/DDBJ databases">
        <title>Sphingomonas solaris sp. nov., isolated from a solar panel from Boston, Massachusetts.</title>
        <authorList>
            <person name="Tanner K."/>
            <person name="Pascual J."/>
            <person name="Mancuso C."/>
            <person name="Pereto J."/>
            <person name="Khalil A."/>
            <person name="Vilanova C."/>
        </authorList>
    </citation>
    <scope>NUCLEOTIDE SEQUENCE [LARGE SCALE GENOMIC DNA]</scope>
    <source>
        <strain evidence="1 2">R4DWN</strain>
    </source>
</reference>
<accession>A0A558R966</accession>
<dbReference type="EMBL" id="VNIM01000015">
    <property type="protein sequence ID" value="TVV75930.1"/>
    <property type="molecule type" value="Genomic_DNA"/>
</dbReference>
<sequence length="118" mass="12737">MSFVVVTVNNRVVSAKIGKPGGPDMIGRDCGSTVGLGVLPPAAAMSNTPVEAGLGARIVVWVIRGQRWSLVTSVALDTPTEKSSALISWITPVAYRQSIVTERPRRRRRRGTERIAVR</sequence>
<dbReference type="Proteomes" id="UP000318681">
    <property type="component" value="Unassembled WGS sequence"/>
</dbReference>
<protein>
    <submittedName>
        <fullName evidence="1">Uncharacterized protein</fullName>
    </submittedName>
</protein>
<gene>
    <name evidence="1" type="ORF">FOY91_05640</name>
</gene>
<proteinExistence type="predicted"/>